<gene>
    <name evidence="1" type="ORF">PC117_g23708</name>
</gene>
<organism evidence="1 2">
    <name type="scientific">Phytophthora cactorum</name>
    <dbReference type="NCBI Taxonomy" id="29920"/>
    <lineage>
        <taxon>Eukaryota</taxon>
        <taxon>Sar</taxon>
        <taxon>Stramenopiles</taxon>
        <taxon>Oomycota</taxon>
        <taxon>Peronosporomycetes</taxon>
        <taxon>Peronosporales</taxon>
        <taxon>Peronosporaceae</taxon>
        <taxon>Phytophthora</taxon>
    </lineage>
</organism>
<dbReference type="Proteomes" id="UP000736787">
    <property type="component" value="Unassembled WGS sequence"/>
</dbReference>
<sequence>MKPINEVTSKARFKIVLSSHRAWEVKSSTKSGTDEPETPVIRVMTELMSHVDENDAKLEKVVADKRGE</sequence>
<reference evidence="1" key="1">
    <citation type="submission" date="2018-10" db="EMBL/GenBank/DDBJ databases">
        <title>Effector identification in a new, highly contiguous assembly of the strawberry crown rot pathogen Phytophthora cactorum.</title>
        <authorList>
            <person name="Armitage A.D."/>
            <person name="Nellist C.F."/>
            <person name="Bates H."/>
            <person name="Vickerstaff R.J."/>
            <person name="Harrison R.J."/>
        </authorList>
    </citation>
    <scope>NUCLEOTIDE SEQUENCE</scope>
    <source>
        <strain evidence="1">4040</strain>
    </source>
</reference>
<evidence type="ECO:0000313" key="1">
    <source>
        <dbReference type="EMBL" id="KAG2893710.1"/>
    </source>
</evidence>
<dbReference type="EMBL" id="RCMK01001471">
    <property type="protein sequence ID" value="KAG2893710.1"/>
    <property type="molecule type" value="Genomic_DNA"/>
</dbReference>
<dbReference type="VEuPathDB" id="FungiDB:PC110_g11582"/>
<accession>A0A8T1LKN3</accession>
<dbReference type="AlphaFoldDB" id="A0A8T1LKN3"/>
<evidence type="ECO:0000313" key="2">
    <source>
        <dbReference type="Proteomes" id="UP000736787"/>
    </source>
</evidence>
<proteinExistence type="predicted"/>
<name>A0A8T1LKN3_9STRA</name>
<protein>
    <submittedName>
        <fullName evidence="1">Uncharacterized protein</fullName>
    </submittedName>
</protein>
<comment type="caution">
    <text evidence="1">The sequence shown here is derived from an EMBL/GenBank/DDBJ whole genome shotgun (WGS) entry which is preliminary data.</text>
</comment>